<dbReference type="Pfam" id="PF14216">
    <property type="entry name" value="DUF4326"/>
    <property type="match status" value="1"/>
</dbReference>
<dbReference type="Proteomes" id="UP001189429">
    <property type="component" value="Unassembled WGS sequence"/>
</dbReference>
<feature type="domain" description="DUF4326" evidence="5">
    <location>
        <begin position="1668"/>
        <end position="1743"/>
    </location>
</feature>
<dbReference type="InterPro" id="IPR011010">
    <property type="entry name" value="DNA_brk_join_enz"/>
</dbReference>
<feature type="non-terminal residue" evidence="6">
    <location>
        <position position="2182"/>
    </location>
</feature>
<dbReference type="Pfam" id="PF00145">
    <property type="entry name" value="DNA_methylase"/>
    <property type="match status" value="1"/>
</dbReference>
<sequence>MAAVLAGSAPSTEGMGGSLLEVCELCYIIGLIRQAAWRARLSVEARAALLDSARLLGALLSALAGLGRGAAGRGGGAAAFPPVAPGLAAAAAVGGAAAAAPAGGGAGAPVVPGLAALPGLPGFGGGGAAGAPPAGGAVPDGGGAPPGGVGAALVVALAGGGGGPPGGPPPGAVPGAPAIPGVPIAVAGGPIAPTGGAQLGPLVDGPWRQAVTLIGADWRRGVNLELPTFDAAGGISGTALFEVEEIGTTGPSGQYLSAQFRGASLAAEAMRLDGLFPPRGTGPAGLLHLRGQGPALCGEPAVPGRGVLHVEWLRLRSNRGFVEPWVRPSAFGGRGGGGALTGGAPAGGAAPDRLAAAAAARAQAATATPGRAGGGRGRRRPRSSSASRSDDDGESRFREAPSRGGSARLLAEKRPGALHDEAMKNIGRVMGLREGADGSEVRAKVVGYLQAVVFGHHPPGQMRINTQRELQTLATALDLLECGCLAELSDVLMQRFKALELSLSDASWQVASELEIVLDARPSLASMGEKDLARRAALLRRRLMGAQSRGALGGKGAARSGSAGRSPSPGALRTPRGDSPRPRAADGPRRVSLATSPERHVFRQDQPAAAAAAGLQQAPSSCQPACGTDADCDGDPLAEWREWAGAASDLLREPFDVGPVLLNIVRQFPGSFGRFTRYSLEVKPREHPADMGGRLQRDLLPLPCPSITRSQIAQQGEGPLSDKEWEGLRCRLVVTVLALNWESGFRSLKLARPCRGRANAAQQVALVALGRRLLLATRAESALPPDLDWNVRLKDRKIGYGGDEISAPHRLALEQVLDGLPPPGVAASIEAADFATGFVRGALLDPTLALLPAALRRPAPTSARAWASLEEWHRIVRALHERGMASAIPSSEIACRDGAPPLNGAFGAPEPRDEPVVCSDGERRPVLRLITKLIPSNACQECIVGDTPEMPTMSQLNGLVLTESGDLLWGGADRKAFFYVFRAPPVWWPYMVIGPPVPSELLGLKDGGAARICLRVIGMGWISAVGVTTHLHRNMLRRSASVPRGLPPSQEITRRRRLPFSVEKPCPPACMVYIDNLEVAEVVSKSEATTLRGTVPELISEARACYAAAGSPGSPAKDIHRVPRATTLGELIDGVAGVRRPPAGYLTEMASLTLWTLSKKRASMRLVRILLGRWVRVSCFRRPLAASFAYTWKWLGNPRTGGRFSVSVVEDLLMCLALSGLCVADLRLEVDPLVTASDASEAAGAVVYGYALSDRGRALAERRQRPANAACEEETALVTVFDGIGGGRRAFEILGLAPAVHLSFEVDPTAVRVARRSYPSTQHLGDVTEADPAALAALLRARGRVSRVLVVGGFPCQVFAGLNVARQGLDDPRAGLVDHMVRIVDGLRKAMPEASIDFLGEDVASVPECDVLRLNQLFGRIPLEIEAADVGWVRRPRLYWASWDLLPSFEAEPVVVRAKTQDVRRACKVALKAERPPLEEWLPPGAVCPGPAAGEPLPTFVRWTPRSQPRPRPAGIGEYSAAELARWEAAGFASPPYQFRDKWCIHQADGRVEPPDATMREKLMGFPEGHTAPCMTSSQAKAEAAKYEALRWSLVGNSFQCEVVAWITSHWAVGAGLLVSVPSLGELHESARAWAGGRKLWAGDVTSLRCGRSEIDEGLHAKLDQAGGPIYVGRGSRRWGLAASRWGNPFAISPERSREDAVALLAGWIRTQPTFLQSLETLRGALLVCHCGPDQACHADILLAELAKRDVVEWREVDASRRIAMGLVMACHNNGAAIMTDGASEALGKIFPRQEIDSGIWRWRKARQLVWDAAEHINCVFLHLLDSMVNIGALSKRRSSSPQLNKVVRTFSAWELAMGARAVFGFTPADRRAARAGLGKLRDVRIKASTLARYRGAAQRFVDYLAANNLPLPFNWDDIDICLQDYLEHLWAEGATEGEANDALSGVQHLLRTRRRYPGAWQLLTVWGRLEIPQRAPPMPAQVCTALAGWALSRGEVAFAAVLLAAFHLCLRTGEALGLSGGVIFLKPCGRGAVSLPWAKTSCQKGAREQVTLDDPLVGAVVHAQLQRDSRLWPGTTRAFHDLFRTGLQQIGCRHLALSPYSLWRGGATHEFLLSGDLSKVMLRWRWSSARTAKIYIQDGAAIIAEMKLQAWPQSPVMVADPSLRMVVCESSSGLGVRSVLW</sequence>
<evidence type="ECO:0000256" key="3">
    <source>
        <dbReference type="ARBA" id="ARBA00023172"/>
    </source>
</evidence>
<evidence type="ECO:0000313" key="7">
    <source>
        <dbReference type="Proteomes" id="UP001189429"/>
    </source>
</evidence>
<feature type="compositionally biased region" description="Basic and acidic residues" evidence="4">
    <location>
        <begin position="575"/>
        <end position="589"/>
    </location>
</feature>
<evidence type="ECO:0000256" key="2">
    <source>
        <dbReference type="ARBA" id="ARBA00022679"/>
    </source>
</evidence>
<dbReference type="InterPro" id="IPR025475">
    <property type="entry name" value="DUF4326"/>
</dbReference>
<proteinExistence type="predicted"/>
<evidence type="ECO:0000256" key="4">
    <source>
        <dbReference type="SAM" id="MobiDB-lite"/>
    </source>
</evidence>
<organism evidence="6 7">
    <name type="scientific">Prorocentrum cordatum</name>
    <dbReference type="NCBI Taxonomy" id="2364126"/>
    <lineage>
        <taxon>Eukaryota</taxon>
        <taxon>Sar</taxon>
        <taxon>Alveolata</taxon>
        <taxon>Dinophyceae</taxon>
        <taxon>Prorocentrales</taxon>
        <taxon>Prorocentraceae</taxon>
        <taxon>Prorocentrum</taxon>
    </lineage>
</organism>
<reference evidence="6" key="1">
    <citation type="submission" date="2023-10" db="EMBL/GenBank/DDBJ databases">
        <authorList>
            <person name="Chen Y."/>
            <person name="Shah S."/>
            <person name="Dougan E. K."/>
            <person name="Thang M."/>
            <person name="Chan C."/>
        </authorList>
    </citation>
    <scope>NUCLEOTIDE SEQUENCE [LARGE SCALE GENOMIC DNA]</scope>
</reference>
<dbReference type="InterPro" id="IPR001525">
    <property type="entry name" value="C5_MeTfrase"/>
</dbReference>
<dbReference type="EMBL" id="CAUYUJ010019550">
    <property type="protein sequence ID" value="CAK0892023.1"/>
    <property type="molecule type" value="Genomic_DNA"/>
</dbReference>
<comment type="caution">
    <text evidence="6">The sequence shown here is derived from an EMBL/GenBank/DDBJ whole genome shotgun (WGS) entry which is preliminary data.</text>
</comment>
<gene>
    <name evidence="6" type="ORF">PCOR1329_LOCUS71778</name>
</gene>
<dbReference type="Gene3D" id="1.10.443.10">
    <property type="entry name" value="Intergrase catalytic core"/>
    <property type="match status" value="1"/>
</dbReference>
<dbReference type="InterPro" id="IPR029063">
    <property type="entry name" value="SAM-dependent_MTases_sf"/>
</dbReference>
<keyword evidence="1" id="KW-0489">Methyltransferase</keyword>
<keyword evidence="2" id="KW-0808">Transferase</keyword>
<feature type="region of interest" description="Disordered" evidence="4">
    <location>
        <begin position="549"/>
        <end position="626"/>
    </location>
</feature>
<evidence type="ECO:0000256" key="1">
    <source>
        <dbReference type="ARBA" id="ARBA00022603"/>
    </source>
</evidence>
<dbReference type="SUPFAM" id="SSF56349">
    <property type="entry name" value="DNA breaking-rejoining enzymes"/>
    <property type="match status" value="1"/>
</dbReference>
<protein>
    <recommendedName>
        <fullName evidence="5">DUF4326 domain-containing protein</fullName>
    </recommendedName>
</protein>
<keyword evidence="7" id="KW-1185">Reference proteome</keyword>
<dbReference type="Gene3D" id="3.40.50.150">
    <property type="entry name" value="Vaccinia Virus protein VP39"/>
    <property type="match status" value="1"/>
</dbReference>
<feature type="compositionally biased region" description="Basic and acidic residues" evidence="4">
    <location>
        <begin position="388"/>
        <end position="401"/>
    </location>
</feature>
<accession>A0ABN9WYP9</accession>
<dbReference type="SUPFAM" id="SSF53335">
    <property type="entry name" value="S-adenosyl-L-methionine-dependent methyltransferases"/>
    <property type="match status" value="1"/>
</dbReference>
<evidence type="ECO:0000313" key="6">
    <source>
        <dbReference type="EMBL" id="CAK0892023.1"/>
    </source>
</evidence>
<dbReference type="InterPro" id="IPR013762">
    <property type="entry name" value="Integrase-like_cat_sf"/>
</dbReference>
<feature type="region of interest" description="Disordered" evidence="4">
    <location>
        <begin position="355"/>
        <end position="414"/>
    </location>
</feature>
<name>A0ABN9WYP9_9DINO</name>
<keyword evidence="3" id="KW-0233">DNA recombination</keyword>
<feature type="compositionally biased region" description="Low complexity" evidence="4">
    <location>
        <begin position="355"/>
        <end position="370"/>
    </location>
</feature>
<evidence type="ECO:0000259" key="5">
    <source>
        <dbReference type="Pfam" id="PF14216"/>
    </source>
</evidence>
<feature type="compositionally biased region" description="Low complexity" evidence="4">
    <location>
        <begin position="557"/>
        <end position="572"/>
    </location>
</feature>